<dbReference type="Pfam" id="PF12893">
    <property type="entry name" value="Lumazine_bd_2"/>
    <property type="match status" value="1"/>
</dbReference>
<keyword evidence="3" id="KW-0378">Hydrolase</keyword>
<gene>
    <name evidence="3" type="ORF">GWR21_18570</name>
</gene>
<dbReference type="SUPFAM" id="SSF56601">
    <property type="entry name" value="beta-lactamase/transpeptidase-like"/>
    <property type="match status" value="1"/>
</dbReference>
<dbReference type="RefSeq" id="WP_162333196.1">
    <property type="nucleotide sequence ID" value="NZ_CP048113.1"/>
</dbReference>
<organism evidence="3 4">
    <name type="scientific">Chitinophaga agri</name>
    <dbReference type="NCBI Taxonomy" id="2703787"/>
    <lineage>
        <taxon>Bacteria</taxon>
        <taxon>Pseudomonadati</taxon>
        <taxon>Bacteroidota</taxon>
        <taxon>Chitinophagia</taxon>
        <taxon>Chitinophagales</taxon>
        <taxon>Chitinophagaceae</taxon>
        <taxon>Chitinophaga</taxon>
    </lineage>
</organism>
<feature type="chain" id="PRO_5025559738" evidence="1">
    <location>
        <begin position="20"/>
        <end position="602"/>
    </location>
</feature>
<protein>
    <submittedName>
        <fullName evidence="3">Serine hydrolase</fullName>
    </submittedName>
</protein>
<dbReference type="Proteomes" id="UP000476411">
    <property type="component" value="Chromosome"/>
</dbReference>
<evidence type="ECO:0000259" key="2">
    <source>
        <dbReference type="Pfam" id="PF00144"/>
    </source>
</evidence>
<feature type="signal peptide" evidence="1">
    <location>
        <begin position="1"/>
        <end position="19"/>
    </location>
</feature>
<dbReference type="InterPro" id="IPR001466">
    <property type="entry name" value="Beta-lactam-related"/>
</dbReference>
<dbReference type="AlphaFoldDB" id="A0A6B9ZHS9"/>
<dbReference type="PANTHER" id="PTHR46825:SF9">
    <property type="entry name" value="BETA-LACTAMASE-RELATED DOMAIN-CONTAINING PROTEIN"/>
    <property type="match status" value="1"/>
</dbReference>
<evidence type="ECO:0000313" key="4">
    <source>
        <dbReference type="Proteomes" id="UP000476411"/>
    </source>
</evidence>
<dbReference type="InterPro" id="IPR012338">
    <property type="entry name" value="Beta-lactam/transpept-like"/>
</dbReference>
<feature type="domain" description="Beta-lactamase-related" evidence="2">
    <location>
        <begin position="161"/>
        <end position="476"/>
    </location>
</feature>
<evidence type="ECO:0000313" key="3">
    <source>
        <dbReference type="EMBL" id="QHS61527.1"/>
    </source>
</evidence>
<dbReference type="PANTHER" id="PTHR46825">
    <property type="entry name" value="D-ALANYL-D-ALANINE-CARBOXYPEPTIDASE/ENDOPEPTIDASE AMPH"/>
    <property type="match status" value="1"/>
</dbReference>
<dbReference type="Gene3D" id="3.10.450.50">
    <property type="match status" value="1"/>
</dbReference>
<dbReference type="Pfam" id="PF00144">
    <property type="entry name" value="Beta-lactamase"/>
    <property type="match status" value="1"/>
</dbReference>
<sequence length="602" mass="67294">MKKIALLLSLLFISITTFSQDSPAERQLIEKTLSLYFDGWATGDTVKVRQAMHASCHLKNYRDGKFTDYTRNQYLSLFKPHPRPQNLQTRIVSIDITNNMGSAKIEINTGKDLFTDYFNLMKTDEGWVIADKVSTRTPQVIGDTYVEAGKKVDSMYNSYNSHTPGAAVAIVKDGKVVFQKGYGMADLDHGIPITPQTVFNIASVSKQFTAFAIYLLASESKITLEDDVRKHIPELPDYGTIIKVKHLLAHTSGLRDQAALSSLAGKRSGDVETTEQDLKLIVRQQSLNFPPGTAFGYCNTGYTLLAEIIRRVTGQSIAIYTQEKMFKPLGMASTRFSDNYETVIKNKAESYELINGVYYHHPLNASNTGPSNLLTTVEDLTKWVLNFEHPVVGTPEMIKAFNEASYLNNGQKVILRISGDGDTLFHAKGQNLSNFLGIAMISHGGHAAAFRTFMGRFPGERLAIIALSNDEHNERLNARWQMAGFYIKDKLKPEKLALTAAPQPTVKQVVKYTDNLKDFAGEYHSEELGTDYTLIVCGDVLVMTHLRLRDVTLNRMGEGQFSGAGPETFPFEMTFLRDDKHTVTGFKISNFGVKDLKFVRKK</sequence>
<keyword evidence="4" id="KW-1185">Reference proteome</keyword>
<dbReference type="InterPro" id="IPR032710">
    <property type="entry name" value="NTF2-like_dom_sf"/>
</dbReference>
<keyword evidence="1" id="KW-0732">Signal</keyword>
<reference evidence="3 4" key="1">
    <citation type="submission" date="2020-01" db="EMBL/GenBank/DDBJ databases">
        <title>Complete genome sequence of Chitinophaga sp. H33E-04 isolated from quinoa roots.</title>
        <authorList>
            <person name="Weon H.-Y."/>
            <person name="Lee S.A."/>
        </authorList>
    </citation>
    <scope>NUCLEOTIDE SEQUENCE [LARGE SCALE GENOMIC DNA]</scope>
    <source>
        <strain evidence="3 4">H33E-04</strain>
    </source>
</reference>
<dbReference type="EMBL" id="CP048113">
    <property type="protein sequence ID" value="QHS61527.1"/>
    <property type="molecule type" value="Genomic_DNA"/>
</dbReference>
<dbReference type="SUPFAM" id="SSF54427">
    <property type="entry name" value="NTF2-like"/>
    <property type="match status" value="1"/>
</dbReference>
<proteinExistence type="predicted"/>
<evidence type="ECO:0000256" key="1">
    <source>
        <dbReference type="SAM" id="SignalP"/>
    </source>
</evidence>
<dbReference type="InterPro" id="IPR050491">
    <property type="entry name" value="AmpC-like"/>
</dbReference>
<dbReference type="GO" id="GO:0016787">
    <property type="term" value="F:hydrolase activity"/>
    <property type="evidence" value="ECO:0007669"/>
    <property type="project" value="UniProtKB-KW"/>
</dbReference>
<dbReference type="InterPro" id="IPR039437">
    <property type="entry name" value="FrzH/put_lumazine-bd"/>
</dbReference>
<dbReference type="Gene3D" id="3.40.710.10">
    <property type="entry name" value="DD-peptidase/beta-lactamase superfamily"/>
    <property type="match status" value="1"/>
</dbReference>
<accession>A0A6B9ZHS9</accession>
<dbReference type="KEGG" id="chih:GWR21_18570"/>
<name>A0A6B9ZHS9_9BACT</name>